<sequence>MTQPNTESLARAEKNAASTVDMGAKRWVLAAALAIYLVALFLPFVGGASLWQVLAATDAARDAQTAITEYVFAWISLIGVGVLTTLAVATQRFALAVPAWMVTTVSLVYSVLGIWLRNSNASGISRGPGYYLVLLAAVIVVFTVFPLILSRNEEQAAAAKQRAEAQGKDEVALAQRAATREQENPLLIDDRRARAAERHRKSLD</sequence>
<evidence type="ECO:0000313" key="3">
    <source>
        <dbReference type="EMBL" id="MBC3178098.1"/>
    </source>
</evidence>
<dbReference type="Proteomes" id="UP000516235">
    <property type="component" value="Chromosome"/>
</dbReference>
<organism evidence="4 5">
    <name type="scientific">Corynebacterium lujinxingii</name>
    <dbReference type="NCBI Taxonomy" id="2763010"/>
    <lineage>
        <taxon>Bacteria</taxon>
        <taxon>Bacillati</taxon>
        <taxon>Actinomycetota</taxon>
        <taxon>Actinomycetes</taxon>
        <taxon>Mycobacteriales</taxon>
        <taxon>Corynebacteriaceae</taxon>
        <taxon>Corynebacterium</taxon>
    </lineage>
</organism>
<dbReference type="AlphaFoldDB" id="A0A7H0JWS1"/>
<dbReference type="RefSeq" id="WP_171192631.1">
    <property type="nucleotide sequence ID" value="NZ_CP061032.1"/>
</dbReference>
<accession>A0A7H0JWS1</accession>
<dbReference type="EMBL" id="CP061032">
    <property type="protein sequence ID" value="QNP89487.1"/>
    <property type="molecule type" value="Genomic_DNA"/>
</dbReference>
<evidence type="ECO:0000313" key="5">
    <source>
        <dbReference type="Proteomes" id="UP000516235"/>
    </source>
</evidence>
<evidence type="ECO:0000313" key="6">
    <source>
        <dbReference type="Proteomes" id="UP000642876"/>
    </source>
</evidence>
<feature type="transmembrane region" description="Helical" evidence="2">
    <location>
        <begin position="71"/>
        <end position="90"/>
    </location>
</feature>
<feature type="region of interest" description="Disordered" evidence="1">
    <location>
        <begin position="170"/>
        <end position="204"/>
    </location>
</feature>
<evidence type="ECO:0000256" key="2">
    <source>
        <dbReference type="SAM" id="Phobius"/>
    </source>
</evidence>
<keyword evidence="2" id="KW-0472">Membrane</keyword>
<protein>
    <submittedName>
        <fullName evidence="4">Uncharacterized protein</fullName>
    </submittedName>
</protein>
<evidence type="ECO:0000256" key="1">
    <source>
        <dbReference type="SAM" id="MobiDB-lite"/>
    </source>
</evidence>
<name>A0A7H0JWS1_9CORY</name>
<evidence type="ECO:0000313" key="4">
    <source>
        <dbReference type="EMBL" id="QNP89487.1"/>
    </source>
</evidence>
<feature type="transmembrane region" description="Helical" evidence="2">
    <location>
        <begin position="97"/>
        <end position="116"/>
    </location>
</feature>
<keyword evidence="2" id="KW-0812">Transmembrane</keyword>
<dbReference type="KEGG" id="cluj:IAU68_07180"/>
<dbReference type="Proteomes" id="UP000642876">
    <property type="component" value="Unassembled WGS sequence"/>
</dbReference>
<reference evidence="5 6" key="1">
    <citation type="submission" date="2020-08" db="EMBL/GenBank/DDBJ databases">
        <title>novel species in genus Corynebacterium.</title>
        <authorList>
            <person name="Zhang G."/>
        </authorList>
    </citation>
    <scope>NUCLEOTIDE SEQUENCE [LARGE SCALE GENOMIC DNA]</scope>
    <source>
        <strain evidence="5 6">zg-917</strain>
        <strain evidence="4">Zg-917</strain>
    </source>
</reference>
<keyword evidence="2" id="KW-1133">Transmembrane helix</keyword>
<proteinExistence type="predicted"/>
<gene>
    <name evidence="3" type="ORF">H7348_02020</name>
    <name evidence="4" type="ORF">IAU68_07180</name>
</gene>
<feature type="compositionally biased region" description="Basic and acidic residues" evidence="1">
    <location>
        <begin position="178"/>
        <end position="204"/>
    </location>
</feature>
<dbReference type="EMBL" id="JACMYE010000001">
    <property type="protein sequence ID" value="MBC3178098.1"/>
    <property type="molecule type" value="Genomic_DNA"/>
</dbReference>
<feature type="transmembrane region" description="Helical" evidence="2">
    <location>
        <begin position="128"/>
        <end position="149"/>
    </location>
</feature>
<keyword evidence="6" id="KW-1185">Reference proteome</keyword>
<feature type="transmembrane region" description="Helical" evidence="2">
    <location>
        <begin position="27"/>
        <end position="51"/>
    </location>
</feature>